<dbReference type="PANTHER" id="PTHR33507:SF3">
    <property type="entry name" value="INNER MEMBRANE PROTEIN YBBJ"/>
    <property type="match status" value="1"/>
</dbReference>
<feature type="transmembrane region" description="Helical" evidence="6">
    <location>
        <begin position="7"/>
        <end position="32"/>
    </location>
</feature>
<keyword evidence="2 6" id="KW-0812">Transmembrane</keyword>
<comment type="caution">
    <text evidence="8">The sequence shown here is derived from an EMBL/GenBank/DDBJ whole genome shotgun (WGS) entry which is preliminary data.</text>
</comment>
<evidence type="ECO:0000256" key="4">
    <source>
        <dbReference type="ARBA" id="ARBA00023136"/>
    </source>
</evidence>
<proteinExistence type="predicted"/>
<dbReference type="Proteomes" id="UP000221024">
    <property type="component" value="Unassembled WGS sequence"/>
</dbReference>
<evidence type="ECO:0000256" key="3">
    <source>
        <dbReference type="ARBA" id="ARBA00022989"/>
    </source>
</evidence>
<dbReference type="InterPro" id="IPR002810">
    <property type="entry name" value="NfeD-like_C"/>
</dbReference>
<evidence type="ECO:0000256" key="1">
    <source>
        <dbReference type="ARBA" id="ARBA00004141"/>
    </source>
</evidence>
<feature type="compositionally biased region" description="Low complexity" evidence="5">
    <location>
        <begin position="175"/>
        <end position="189"/>
    </location>
</feature>
<evidence type="ECO:0000259" key="7">
    <source>
        <dbReference type="Pfam" id="PF01957"/>
    </source>
</evidence>
<keyword evidence="4 6" id="KW-0472">Membrane</keyword>
<comment type="subcellular location">
    <subcellularLocation>
        <location evidence="1">Membrane</location>
        <topology evidence="1">Multi-pass membrane protein</topology>
    </subcellularLocation>
</comment>
<protein>
    <submittedName>
        <fullName evidence="8">Nodulation protein NfeD</fullName>
    </submittedName>
</protein>
<reference evidence="8 9" key="1">
    <citation type="submission" date="2017-10" db="EMBL/GenBank/DDBJ databases">
        <title>Draft genome of Longimonas halophila.</title>
        <authorList>
            <person name="Goh K.M."/>
            <person name="Shamsir M.S."/>
            <person name="Lim S.W."/>
        </authorList>
    </citation>
    <scope>NUCLEOTIDE SEQUENCE [LARGE SCALE GENOMIC DNA]</scope>
    <source>
        <strain evidence="8 9">KCTC 42399</strain>
    </source>
</reference>
<name>A0A2H3NRL3_9BACT</name>
<dbReference type="Gene3D" id="2.40.50.140">
    <property type="entry name" value="Nucleic acid-binding proteins"/>
    <property type="match status" value="1"/>
</dbReference>
<keyword evidence="3 6" id="KW-1133">Transmembrane helix</keyword>
<organism evidence="8 9">
    <name type="scientific">Longimonas halophila</name>
    <dbReference type="NCBI Taxonomy" id="1469170"/>
    <lineage>
        <taxon>Bacteria</taxon>
        <taxon>Pseudomonadati</taxon>
        <taxon>Rhodothermota</taxon>
        <taxon>Rhodothermia</taxon>
        <taxon>Rhodothermales</taxon>
        <taxon>Salisaetaceae</taxon>
        <taxon>Longimonas</taxon>
    </lineage>
</organism>
<dbReference type="InterPro" id="IPR052165">
    <property type="entry name" value="Membrane_assoc_protease"/>
</dbReference>
<dbReference type="AlphaFoldDB" id="A0A2H3NRL3"/>
<sequence length="189" mass="20244">MDAELLTWIFLLGGVLLMILETVLPGGVAFFLGVGGLLTGGLRLLGLVSDPVASVILWMFVSTGLTIALRPLAVRYLGGDFSFAMTDEDAEAMGQTVTVVEPVDEESAGRIRFRGATWDARTTEGRLPKGAEARILYRDNLTWIVEPVDHAALDEEFSDAINNTQSESETDSSGEDGSATRSSDASRTS</sequence>
<evidence type="ECO:0000313" key="9">
    <source>
        <dbReference type="Proteomes" id="UP000221024"/>
    </source>
</evidence>
<feature type="region of interest" description="Disordered" evidence="5">
    <location>
        <begin position="156"/>
        <end position="189"/>
    </location>
</feature>
<accession>A0A2H3NRL3</accession>
<dbReference type="GO" id="GO:0005886">
    <property type="term" value="C:plasma membrane"/>
    <property type="evidence" value="ECO:0007669"/>
    <property type="project" value="TreeGrafter"/>
</dbReference>
<dbReference type="OrthoDB" id="338089at2"/>
<feature type="transmembrane region" description="Helical" evidence="6">
    <location>
        <begin position="52"/>
        <end position="73"/>
    </location>
</feature>
<evidence type="ECO:0000313" key="8">
    <source>
        <dbReference type="EMBL" id="PEN06178.1"/>
    </source>
</evidence>
<evidence type="ECO:0000256" key="5">
    <source>
        <dbReference type="SAM" id="MobiDB-lite"/>
    </source>
</evidence>
<gene>
    <name evidence="8" type="ORF">CRI93_10135</name>
</gene>
<dbReference type="RefSeq" id="WP_098062523.1">
    <property type="nucleotide sequence ID" value="NZ_PDEP01000009.1"/>
</dbReference>
<evidence type="ECO:0000256" key="2">
    <source>
        <dbReference type="ARBA" id="ARBA00022692"/>
    </source>
</evidence>
<dbReference type="EMBL" id="PDEP01000009">
    <property type="protein sequence ID" value="PEN06178.1"/>
    <property type="molecule type" value="Genomic_DNA"/>
</dbReference>
<feature type="domain" description="NfeD-like C-terminal" evidence="7">
    <location>
        <begin position="92"/>
        <end position="147"/>
    </location>
</feature>
<dbReference type="InterPro" id="IPR012340">
    <property type="entry name" value="NA-bd_OB-fold"/>
</dbReference>
<dbReference type="Pfam" id="PF01957">
    <property type="entry name" value="NfeD"/>
    <property type="match status" value="1"/>
</dbReference>
<evidence type="ECO:0000256" key="6">
    <source>
        <dbReference type="SAM" id="Phobius"/>
    </source>
</evidence>
<keyword evidence="9" id="KW-1185">Reference proteome</keyword>
<dbReference type="PANTHER" id="PTHR33507">
    <property type="entry name" value="INNER MEMBRANE PROTEIN YBBJ"/>
    <property type="match status" value="1"/>
</dbReference>